<evidence type="ECO:0000256" key="3">
    <source>
        <dbReference type="ARBA" id="ARBA00022989"/>
    </source>
</evidence>
<comment type="caution">
    <text evidence="7">The sequence shown here is derived from an EMBL/GenBank/DDBJ whole genome shotgun (WGS) entry which is preliminary data.</text>
</comment>
<dbReference type="Pfam" id="PF07291">
    <property type="entry name" value="MauE"/>
    <property type="match status" value="1"/>
</dbReference>
<gene>
    <name evidence="7" type="ORF">DDZ15_14940</name>
</gene>
<evidence type="ECO:0000313" key="8">
    <source>
        <dbReference type="Proteomes" id="UP000245533"/>
    </source>
</evidence>
<evidence type="ECO:0000256" key="2">
    <source>
        <dbReference type="ARBA" id="ARBA00022692"/>
    </source>
</evidence>
<evidence type="ECO:0000256" key="4">
    <source>
        <dbReference type="ARBA" id="ARBA00023136"/>
    </source>
</evidence>
<feature type="transmembrane region" description="Helical" evidence="5">
    <location>
        <begin position="74"/>
        <end position="101"/>
    </location>
</feature>
<dbReference type="Proteomes" id="UP000245533">
    <property type="component" value="Unassembled WGS sequence"/>
</dbReference>
<dbReference type="UniPathway" id="UPA00895"/>
<keyword evidence="3 5" id="KW-1133">Transmembrane helix</keyword>
<dbReference type="GO" id="GO:0016020">
    <property type="term" value="C:membrane"/>
    <property type="evidence" value="ECO:0007669"/>
    <property type="project" value="UniProtKB-SubCell"/>
</dbReference>
<keyword evidence="4 5" id="KW-0472">Membrane</keyword>
<proteinExistence type="predicted"/>
<sequence length="162" mass="17547">MRIIIAMKAKQILPYIQTSFRILLGALLLVAGILKVQDNSALFESVAYITWIPLGLKSLIIDTLPWIEIVMGSLLIFNLFGSVVKPAVSAIYLAFFIFAIYGLGSGMEGDCGCFGDPENGSILAMLLGSEFGWKMVMRNGIFVGMAGLLFLKTGNNSTDSPE</sequence>
<dbReference type="GO" id="GO:0030416">
    <property type="term" value="P:methylamine metabolic process"/>
    <property type="evidence" value="ECO:0007669"/>
    <property type="project" value="InterPro"/>
</dbReference>
<keyword evidence="2 5" id="KW-0812">Transmembrane</keyword>
<evidence type="ECO:0000256" key="5">
    <source>
        <dbReference type="SAM" id="Phobius"/>
    </source>
</evidence>
<evidence type="ECO:0000259" key="6">
    <source>
        <dbReference type="Pfam" id="PF07291"/>
    </source>
</evidence>
<dbReference type="AlphaFoldDB" id="A0A316TLU0"/>
<feature type="transmembrane region" description="Helical" evidence="5">
    <location>
        <begin position="12"/>
        <end position="34"/>
    </location>
</feature>
<reference evidence="7 8" key="1">
    <citation type="submission" date="2018-05" db="EMBL/GenBank/DDBJ databases">
        <title>Rhodohalobacter halophilus gen. nov., sp. nov., a moderately halophilic member of the family Balneolaceae.</title>
        <authorList>
            <person name="Liu Z.-W."/>
        </authorList>
    </citation>
    <scope>NUCLEOTIDE SEQUENCE [LARGE SCALE GENOMIC DNA]</scope>
    <source>
        <strain evidence="7 8">8A47</strain>
    </source>
</reference>
<name>A0A316TLU0_9BACT</name>
<comment type="subcellular location">
    <subcellularLocation>
        <location evidence="1">Membrane</location>
        <topology evidence="1">Multi-pass membrane protein</topology>
    </subcellularLocation>
</comment>
<feature type="domain" description="Methylamine utilisation protein MauE" evidence="6">
    <location>
        <begin position="15"/>
        <end position="151"/>
    </location>
</feature>
<protein>
    <recommendedName>
        <fullName evidence="6">Methylamine utilisation protein MauE domain-containing protein</fullName>
    </recommendedName>
</protein>
<keyword evidence="8" id="KW-1185">Reference proteome</keyword>
<accession>A0A316TLU0</accession>
<organism evidence="7 8">
    <name type="scientific">Rhodohalobacter mucosus</name>
    <dbReference type="NCBI Taxonomy" id="2079485"/>
    <lineage>
        <taxon>Bacteria</taxon>
        <taxon>Pseudomonadati</taxon>
        <taxon>Balneolota</taxon>
        <taxon>Balneolia</taxon>
        <taxon>Balneolales</taxon>
        <taxon>Balneolaceae</taxon>
        <taxon>Rhodohalobacter</taxon>
    </lineage>
</organism>
<evidence type="ECO:0000313" key="7">
    <source>
        <dbReference type="EMBL" id="PWN05360.1"/>
    </source>
</evidence>
<dbReference type="InterPro" id="IPR009908">
    <property type="entry name" value="Methylamine_util_MauE"/>
</dbReference>
<dbReference type="EMBL" id="QGGB01000010">
    <property type="protein sequence ID" value="PWN05360.1"/>
    <property type="molecule type" value="Genomic_DNA"/>
</dbReference>
<evidence type="ECO:0000256" key="1">
    <source>
        <dbReference type="ARBA" id="ARBA00004141"/>
    </source>
</evidence>